<dbReference type="EMBL" id="QSAE01000047">
    <property type="protein sequence ID" value="RGW38561.1"/>
    <property type="molecule type" value="Genomic_DNA"/>
</dbReference>
<gene>
    <name evidence="1" type="ORF">DWV78_12485</name>
</gene>
<evidence type="ECO:0000313" key="1">
    <source>
        <dbReference type="EMBL" id="RGW38561.1"/>
    </source>
</evidence>
<evidence type="ECO:0000313" key="2">
    <source>
        <dbReference type="Proteomes" id="UP000286581"/>
    </source>
</evidence>
<dbReference type="AlphaFoldDB" id="A0A413BDM7"/>
<dbReference type="Proteomes" id="UP000286581">
    <property type="component" value="Unassembled WGS sequence"/>
</dbReference>
<protein>
    <submittedName>
        <fullName evidence="1">Uncharacterized protein</fullName>
    </submittedName>
</protein>
<organism evidence="1 2">
    <name type="scientific">Agathobacter rectalis</name>
    <dbReference type="NCBI Taxonomy" id="39491"/>
    <lineage>
        <taxon>Bacteria</taxon>
        <taxon>Bacillati</taxon>
        <taxon>Bacillota</taxon>
        <taxon>Clostridia</taxon>
        <taxon>Lachnospirales</taxon>
        <taxon>Lachnospiraceae</taxon>
        <taxon>Agathobacter</taxon>
    </lineage>
</organism>
<sequence length="80" mass="9333">MSKIHVLYVGDDDWTTKYSIPDNIEFEVYESDESEPSTNRPARKLMDLVILDRDITLSEEKAFTKLQGATVFLQRKMCRC</sequence>
<name>A0A413BDM7_9FIRM</name>
<reference evidence="1 2" key="1">
    <citation type="submission" date="2018-08" db="EMBL/GenBank/DDBJ databases">
        <title>A genome reference for cultivated species of the human gut microbiota.</title>
        <authorList>
            <person name="Zou Y."/>
            <person name="Xue W."/>
            <person name="Luo G."/>
        </authorList>
    </citation>
    <scope>NUCLEOTIDE SEQUENCE [LARGE SCALE GENOMIC DNA]</scope>
    <source>
        <strain evidence="1 2">AF12-8</strain>
    </source>
</reference>
<accession>A0A413BDM7</accession>
<comment type="caution">
    <text evidence="1">The sequence shown here is derived from an EMBL/GenBank/DDBJ whole genome shotgun (WGS) entry which is preliminary data.</text>
</comment>
<proteinExistence type="predicted"/>